<evidence type="ECO:0000256" key="8">
    <source>
        <dbReference type="ARBA" id="ARBA00046312"/>
    </source>
</evidence>
<evidence type="ECO:0000256" key="4">
    <source>
        <dbReference type="ARBA" id="ARBA00022737"/>
    </source>
</evidence>
<evidence type="ECO:0000256" key="10">
    <source>
        <dbReference type="SAM" id="MobiDB-lite"/>
    </source>
</evidence>
<dbReference type="Pfam" id="PF00435">
    <property type="entry name" value="Spectrin"/>
    <property type="match status" value="2"/>
</dbReference>
<evidence type="ECO:0000256" key="5">
    <source>
        <dbReference type="ARBA" id="ARBA00022989"/>
    </source>
</evidence>
<dbReference type="PROSITE" id="PS51049">
    <property type="entry name" value="KASH"/>
    <property type="match status" value="1"/>
</dbReference>
<dbReference type="Gene3D" id="1.20.58.60">
    <property type="match status" value="4"/>
</dbReference>
<feature type="compositionally biased region" description="Basic and acidic residues" evidence="10">
    <location>
        <begin position="459"/>
        <end position="471"/>
    </location>
</feature>
<comment type="subcellular location">
    <subcellularLocation>
        <location evidence="8">Nucleus outer membrane</location>
        <topology evidence="8">Single-pass type IV membrane protein</topology>
    </subcellularLocation>
</comment>
<feature type="compositionally biased region" description="Acidic residues" evidence="10">
    <location>
        <begin position="413"/>
        <end position="423"/>
    </location>
</feature>
<dbReference type="PANTHER" id="PTHR14514">
    <property type="entry name" value="PKA ANCHORING PROTEIN"/>
    <property type="match status" value="1"/>
</dbReference>
<dbReference type="SMART" id="SM00150">
    <property type="entry name" value="SPEC"/>
    <property type="match status" value="4"/>
</dbReference>
<dbReference type="InterPro" id="IPR012315">
    <property type="entry name" value="KASH"/>
</dbReference>
<feature type="topological domain" description="Perinuclear space" evidence="9">
    <location>
        <begin position="783"/>
        <end position="812"/>
    </location>
</feature>
<evidence type="ECO:0000256" key="6">
    <source>
        <dbReference type="ARBA" id="ARBA00023136"/>
    </source>
</evidence>
<dbReference type="FunFam" id="1.20.58.60:FF:000157">
    <property type="entry name" value="Nesprin-1 isoform 1"/>
    <property type="match status" value="1"/>
</dbReference>
<dbReference type="GeneTree" id="ENSGT00940000154656"/>
<reference evidence="12 13" key="1">
    <citation type="journal article" date="2014" name="Nature">
        <title>The genomic substrate for adaptive radiation in African cichlid fish.</title>
        <authorList>
            <person name="Brawand D."/>
            <person name="Wagner C.E."/>
            <person name="Li Y.I."/>
            <person name="Malinsky M."/>
            <person name="Keller I."/>
            <person name="Fan S."/>
            <person name="Simakov O."/>
            <person name="Ng A.Y."/>
            <person name="Lim Z.W."/>
            <person name="Bezault E."/>
            <person name="Turner-Maier J."/>
            <person name="Johnson J."/>
            <person name="Alcazar R."/>
            <person name="Noh H.J."/>
            <person name="Russell P."/>
            <person name="Aken B."/>
            <person name="Alfoldi J."/>
            <person name="Amemiya C."/>
            <person name="Azzouzi N."/>
            <person name="Baroiller J.F."/>
            <person name="Barloy-Hubler F."/>
            <person name="Berlin A."/>
            <person name="Bloomquist R."/>
            <person name="Carleton K.L."/>
            <person name="Conte M.A."/>
            <person name="D'Cotta H."/>
            <person name="Eshel O."/>
            <person name="Gaffney L."/>
            <person name="Galibert F."/>
            <person name="Gante H.F."/>
            <person name="Gnerre S."/>
            <person name="Greuter L."/>
            <person name="Guyon R."/>
            <person name="Haddad N.S."/>
            <person name="Haerty W."/>
            <person name="Harris R.M."/>
            <person name="Hofmann H.A."/>
            <person name="Hourlier T."/>
            <person name="Hulata G."/>
            <person name="Jaffe D.B."/>
            <person name="Lara M."/>
            <person name="Lee A.P."/>
            <person name="MacCallum I."/>
            <person name="Mwaiko S."/>
            <person name="Nikaido M."/>
            <person name="Nishihara H."/>
            <person name="Ozouf-Costaz C."/>
            <person name="Penman D.J."/>
            <person name="Przybylski D."/>
            <person name="Rakotomanga M."/>
            <person name="Renn S.C.P."/>
            <person name="Ribeiro F.J."/>
            <person name="Ron M."/>
            <person name="Salzburger W."/>
            <person name="Sanchez-Pulido L."/>
            <person name="Santos M.E."/>
            <person name="Searle S."/>
            <person name="Sharpe T."/>
            <person name="Swofford R."/>
            <person name="Tan F.J."/>
            <person name="Williams L."/>
            <person name="Young S."/>
            <person name="Yin S."/>
            <person name="Okada N."/>
            <person name="Kocher T.D."/>
            <person name="Miska E.A."/>
            <person name="Lander E.S."/>
            <person name="Venkatesh B."/>
            <person name="Fernald R.D."/>
            <person name="Meyer A."/>
            <person name="Ponting C.P."/>
            <person name="Streelman J.T."/>
            <person name="Lindblad-Toh K."/>
            <person name="Seehausen O."/>
            <person name="Di Palma F."/>
        </authorList>
    </citation>
    <scope>NUCLEOTIDE SEQUENCE</scope>
</reference>
<proteinExistence type="inferred from homology"/>
<name>A0A3P9B7R3_9CICH</name>
<reference evidence="12" key="3">
    <citation type="submission" date="2025-09" db="UniProtKB">
        <authorList>
            <consortium name="Ensembl"/>
        </authorList>
    </citation>
    <scope>IDENTIFICATION</scope>
</reference>
<evidence type="ECO:0000256" key="7">
    <source>
        <dbReference type="ARBA" id="ARBA00023242"/>
    </source>
</evidence>
<evidence type="ECO:0000256" key="9">
    <source>
        <dbReference type="PROSITE-ProRule" id="PRU00385"/>
    </source>
</evidence>
<keyword evidence="6 9" id="KW-0472">Membrane</keyword>
<feature type="region of interest" description="Disordered" evidence="10">
    <location>
        <begin position="397"/>
        <end position="423"/>
    </location>
</feature>
<dbReference type="Proteomes" id="UP000265160">
    <property type="component" value="LG15"/>
</dbReference>
<evidence type="ECO:0000259" key="11">
    <source>
        <dbReference type="PROSITE" id="PS51049"/>
    </source>
</evidence>
<dbReference type="SUPFAM" id="SSF46966">
    <property type="entry name" value="Spectrin repeat"/>
    <property type="match status" value="3"/>
</dbReference>
<evidence type="ECO:0000256" key="3">
    <source>
        <dbReference type="ARBA" id="ARBA00022692"/>
    </source>
</evidence>
<reference evidence="12" key="2">
    <citation type="submission" date="2025-08" db="UniProtKB">
        <authorList>
            <consortium name="Ensembl"/>
        </authorList>
    </citation>
    <scope>IDENTIFICATION</scope>
</reference>
<dbReference type="Ensembl" id="ENSMZET00005006200.1">
    <property type="protein sequence ID" value="ENSMZEP00005005943.1"/>
    <property type="gene ID" value="ENSMZEG00005004581.1"/>
</dbReference>
<keyword evidence="3 9" id="KW-0812">Transmembrane</keyword>
<feature type="topological domain" description="Cytoplasmic" evidence="9">
    <location>
        <begin position="1"/>
        <end position="761"/>
    </location>
</feature>
<dbReference type="GO" id="GO:0005640">
    <property type="term" value="C:nuclear outer membrane"/>
    <property type="evidence" value="ECO:0007669"/>
    <property type="project" value="UniProtKB-SubCell"/>
</dbReference>
<dbReference type="SMART" id="SM01249">
    <property type="entry name" value="KASH"/>
    <property type="match status" value="1"/>
</dbReference>
<accession>A0A3P9B7R3</accession>
<feature type="region of interest" description="Disordered" evidence="10">
    <location>
        <begin position="450"/>
        <end position="480"/>
    </location>
</feature>
<evidence type="ECO:0000256" key="2">
    <source>
        <dbReference type="ARBA" id="ARBA00022553"/>
    </source>
</evidence>
<evidence type="ECO:0000313" key="13">
    <source>
        <dbReference type="Proteomes" id="UP000265160"/>
    </source>
</evidence>
<comment type="similarity">
    <text evidence="1">Belongs to the nesprin family.</text>
</comment>
<keyword evidence="13" id="KW-1185">Reference proteome</keyword>
<dbReference type="Pfam" id="PF10541">
    <property type="entry name" value="KASH"/>
    <property type="match status" value="1"/>
</dbReference>
<dbReference type="InterPro" id="IPR018159">
    <property type="entry name" value="Spectrin/alpha-actinin"/>
</dbReference>
<sequence>MWLCPFRVKKLKETLVTIQQLDKNMSNLRSWLSRIEAELSRPITYSVCHEQEIQRRLAEQQELQRDIEKHTEGVASVLSLCDVLLRDEDATGGTEAESDSLQETSRSLDQRWRTICAMALNRKIEETWTLWCKFLNDYSRFEDWLKMAERTAANPNSADVLFAVAKEELKKFEGFQRQVHERLTQLELVNNQYRRLARENRTDRASQLKAMVHEGNRRWDTLHRRVAAILRRLKYFTSQREEFEGTRESLLVWLTNLDLQLTNVEHFSESDVHQKIRQLNSFQKEITLNTERIDGLIVFGEGLIQKSSPQDAAKIEEELEELHSYCQEVFRRLVRFHQYVSFTLGLIPSTTFSLESSLELIGRPWLGRSFGSLPATPTLLLSSPLVRSGRETPDSLALEWDHTVDVGGSSSHEDDEEEEENEEEGAYFSALSGIFKVCLQGSSSRSVAVQDSPRWQALGDRETESDTEGHTEATPTLTSTPLKPGYVRFKNFSLLEHLQHMFTFKDVRVLLGVIERWELLKARSRCSERDSSEEPQQLRCDLDNITSWLKNVIPELDRLQEPDPAACIEEMEARAKELKEMQKVFTHYKSIMLSVNLRSEEAPEAQERLTSMNRDWSRACTGLQQWDLSLRKKLMQFLSSHLFSLMLEIVTIFVGCGLQALQKELQDRQAHQASLQTLWSQLQPEDGTEESNEAREKLHVTGSKLKLLLKQVDGDLSNLRQRLVKAQNIFFLHIQELKYDVFCREKRESSPPRSFFYRALRAAFPLQLLLLLLLLLPCLIPMSESDSSCTLTNNFARSFYPMLHYTNGPPPT</sequence>
<evidence type="ECO:0000313" key="12">
    <source>
        <dbReference type="Ensembl" id="ENSMZEP00005005943.1"/>
    </source>
</evidence>
<evidence type="ECO:0000256" key="1">
    <source>
        <dbReference type="ARBA" id="ARBA00008619"/>
    </source>
</evidence>
<keyword evidence="7" id="KW-0539">Nucleus</keyword>
<dbReference type="STRING" id="106582.ENSMZEP00005005943"/>
<dbReference type="PANTHER" id="PTHR14514:SF4">
    <property type="entry name" value="NESPRIN-2"/>
    <property type="match status" value="1"/>
</dbReference>
<protein>
    <recommendedName>
        <fullName evidence="11">KASH domain-containing protein</fullName>
    </recommendedName>
</protein>
<dbReference type="CDD" id="cd00176">
    <property type="entry name" value="SPEC"/>
    <property type="match status" value="2"/>
</dbReference>
<dbReference type="InterPro" id="IPR002017">
    <property type="entry name" value="Spectrin_repeat"/>
</dbReference>
<dbReference type="AlphaFoldDB" id="A0A3P9B7R3"/>
<feature type="domain" description="KASH" evidence="11">
    <location>
        <begin position="753"/>
        <end position="812"/>
    </location>
</feature>
<keyword evidence="2" id="KW-0597">Phosphoprotein</keyword>
<keyword evidence="5" id="KW-1133">Transmembrane helix</keyword>
<organism evidence="12 13">
    <name type="scientific">Maylandia zebra</name>
    <name type="common">zebra mbuna</name>
    <dbReference type="NCBI Taxonomy" id="106582"/>
    <lineage>
        <taxon>Eukaryota</taxon>
        <taxon>Metazoa</taxon>
        <taxon>Chordata</taxon>
        <taxon>Craniata</taxon>
        <taxon>Vertebrata</taxon>
        <taxon>Euteleostomi</taxon>
        <taxon>Actinopterygii</taxon>
        <taxon>Neopterygii</taxon>
        <taxon>Teleostei</taxon>
        <taxon>Neoteleostei</taxon>
        <taxon>Acanthomorphata</taxon>
        <taxon>Ovalentaria</taxon>
        <taxon>Cichlomorphae</taxon>
        <taxon>Cichliformes</taxon>
        <taxon>Cichlidae</taxon>
        <taxon>African cichlids</taxon>
        <taxon>Pseudocrenilabrinae</taxon>
        <taxon>Haplochromini</taxon>
        <taxon>Maylandia</taxon>
        <taxon>Maylandia zebra complex</taxon>
    </lineage>
</organism>
<keyword evidence="4" id="KW-0677">Repeat</keyword>